<gene>
    <name evidence="1" type="ORF">FLO80_20625</name>
</gene>
<evidence type="ECO:0000313" key="1">
    <source>
        <dbReference type="EMBL" id="KAA0909632.1"/>
    </source>
</evidence>
<protein>
    <submittedName>
        <fullName evidence="1">VOC family protein</fullName>
    </submittedName>
</protein>
<reference evidence="1 2" key="1">
    <citation type="submission" date="2019-07" db="EMBL/GenBank/DDBJ databases">
        <title>Aquicoccus porphyridii gen. nov., sp. nov., isolated from a small marine red alga, Porphyridium marinum.</title>
        <authorList>
            <person name="Liu L."/>
        </authorList>
    </citation>
    <scope>NUCLEOTIDE SEQUENCE [LARGE SCALE GENOMIC DNA]</scope>
    <source>
        <strain evidence="1 2">L1 8-17</strain>
    </source>
</reference>
<proteinExistence type="predicted"/>
<dbReference type="SUPFAM" id="SSF54593">
    <property type="entry name" value="Glyoxalase/Bleomycin resistance protein/Dihydroxybiphenyl dioxygenase"/>
    <property type="match status" value="1"/>
</dbReference>
<organism evidence="1 2">
    <name type="scientific">Aquicoccus porphyridii</name>
    <dbReference type="NCBI Taxonomy" id="1852029"/>
    <lineage>
        <taxon>Bacteria</taxon>
        <taxon>Pseudomonadati</taxon>
        <taxon>Pseudomonadota</taxon>
        <taxon>Alphaproteobacteria</taxon>
        <taxon>Rhodobacterales</taxon>
        <taxon>Paracoccaceae</taxon>
        <taxon>Aquicoccus</taxon>
    </lineage>
</organism>
<comment type="caution">
    <text evidence="1">The sequence shown here is derived from an EMBL/GenBank/DDBJ whole genome shotgun (WGS) entry which is preliminary data.</text>
</comment>
<accession>A0A5A9YXC9</accession>
<sequence>MSDLLAIPILLSPDIEATTDFARSCGFDVESFGDYAILRGHGIELHYAHTTRPDVCAHTSCYIRGGGILALHATLRSLGARRLSDIASRPWGMTEFYLHDPHDNLLKFGMSTDELPAGHSFPEG</sequence>
<keyword evidence="2" id="KW-1185">Reference proteome</keyword>
<evidence type="ECO:0000313" key="2">
    <source>
        <dbReference type="Proteomes" id="UP000325291"/>
    </source>
</evidence>
<dbReference type="InterPro" id="IPR029068">
    <property type="entry name" value="Glyas_Bleomycin-R_OHBP_Dase"/>
</dbReference>
<name>A0A5A9YXC9_9RHOB</name>
<dbReference type="Gene3D" id="3.10.180.10">
    <property type="entry name" value="2,3-Dihydroxybiphenyl 1,2-Dioxygenase, domain 1"/>
    <property type="match status" value="1"/>
</dbReference>
<dbReference type="EMBL" id="VINQ01000029">
    <property type="protein sequence ID" value="KAA0909632.1"/>
    <property type="molecule type" value="Genomic_DNA"/>
</dbReference>
<dbReference type="RefSeq" id="WP_111364907.1">
    <property type="nucleotide sequence ID" value="NZ_VINQ01000029.1"/>
</dbReference>
<dbReference type="Proteomes" id="UP000325291">
    <property type="component" value="Unassembled WGS sequence"/>
</dbReference>
<dbReference type="AlphaFoldDB" id="A0A5A9YXC9"/>